<name>A0A1H3IJ47_9RHOB</name>
<organism evidence="2 3">
    <name type="scientific">Citreimonas salinaria</name>
    <dbReference type="NCBI Taxonomy" id="321339"/>
    <lineage>
        <taxon>Bacteria</taxon>
        <taxon>Pseudomonadati</taxon>
        <taxon>Pseudomonadota</taxon>
        <taxon>Alphaproteobacteria</taxon>
        <taxon>Rhodobacterales</taxon>
        <taxon>Roseobacteraceae</taxon>
        <taxon>Citreimonas</taxon>
    </lineage>
</organism>
<evidence type="ECO:0000313" key="3">
    <source>
        <dbReference type="Proteomes" id="UP000199286"/>
    </source>
</evidence>
<protein>
    <submittedName>
        <fullName evidence="2">Uncharacterized protein</fullName>
    </submittedName>
</protein>
<gene>
    <name evidence="2" type="ORF">SAMN05444340_10586</name>
</gene>
<dbReference type="EMBL" id="FNPF01000005">
    <property type="protein sequence ID" value="SDY27405.1"/>
    <property type="molecule type" value="Genomic_DNA"/>
</dbReference>
<reference evidence="2 3" key="1">
    <citation type="submission" date="2016-10" db="EMBL/GenBank/DDBJ databases">
        <authorList>
            <person name="de Groot N.N."/>
        </authorList>
    </citation>
    <scope>NUCLEOTIDE SEQUENCE [LARGE SCALE GENOMIC DNA]</scope>
    <source>
        <strain evidence="2 3">DSM 26880</strain>
    </source>
</reference>
<evidence type="ECO:0000256" key="1">
    <source>
        <dbReference type="SAM" id="MobiDB-lite"/>
    </source>
</evidence>
<dbReference type="Proteomes" id="UP000199286">
    <property type="component" value="Unassembled WGS sequence"/>
</dbReference>
<accession>A0A1H3IJ47</accession>
<sequence>MSDERRKPRGLVTPQYEDRGIFKNGVISLPVWLMPRYGRTHRGDIVISGHYRTEQDGMLPIECVFSGRRIPYAQPLKEFVKRSVDRFSKPGAHAVPIHVNGAWRYRFDLREDGWQDRIRQFMVAQWMYVGPNGKQQIIGEPVIRPSARRAPAAGALQPQSRARATEAQR</sequence>
<keyword evidence="3" id="KW-1185">Reference proteome</keyword>
<feature type="region of interest" description="Disordered" evidence="1">
    <location>
        <begin position="148"/>
        <end position="169"/>
    </location>
</feature>
<proteinExistence type="predicted"/>
<evidence type="ECO:0000313" key="2">
    <source>
        <dbReference type="EMBL" id="SDY27405.1"/>
    </source>
</evidence>
<dbReference type="OrthoDB" id="7665213at2"/>
<dbReference type="AlphaFoldDB" id="A0A1H3IJ47"/>
<dbReference type="RefSeq" id="WP_089882093.1">
    <property type="nucleotide sequence ID" value="NZ_FNPF01000005.1"/>
</dbReference>